<evidence type="ECO:0000259" key="2">
    <source>
        <dbReference type="Pfam" id="PF13439"/>
    </source>
</evidence>
<evidence type="ECO:0000313" key="3">
    <source>
        <dbReference type="EMBL" id="VBB69177.1"/>
    </source>
</evidence>
<dbReference type="Gene3D" id="3.40.50.2000">
    <property type="entry name" value="Glycogen Phosphorylase B"/>
    <property type="match status" value="2"/>
</dbReference>
<dbReference type="EC" id="2.-.-.-" evidence="3"/>
<dbReference type="Pfam" id="PF13439">
    <property type="entry name" value="Glyco_transf_4"/>
    <property type="match status" value="1"/>
</dbReference>
<evidence type="ECO:0000259" key="1">
    <source>
        <dbReference type="Pfam" id="PF00534"/>
    </source>
</evidence>
<dbReference type="InterPro" id="IPR001296">
    <property type="entry name" value="Glyco_trans_1"/>
</dbReference>
<protein>
    <submittedName>
        <fullName evidence="3">Lipopolysaccharide core biosynthesis glycosyltransferase lpsD</fullName>
        <ecNumber evidence="3">2.-.-.-</ecNumber>
    </submittedName>
</protein>
<keyword evidence="3" id="KW-0808">Transferase</keyword>
<sequence length="349" mass="38814">MTRVLQAMAGAVFGGAEAFFVRLVLALHRAGVSQHVIIRAHTRRAAILEARGLSPVELPFGGPFDVKSRLRFRREIARFQPDVVLTWMNRATQLCPRGSFIHVGRLGGYYDLKFYRHCDHLIGNTHDIVDYIVQQGWPRERAHYLPNFVNEERCPPLKRMTYYTPDSAPLILALGRLHKNKGFHTLLKAMTGIPEVYLWVAGAGPQHAELEALATHLAVKPRVRFLGWQDDVAPLFAAADLFVCTSRHEPLGNVILEAWAQGLPVVATASAGPAALIRNEENGLLTPVDEAPALALAIRRVLLDDTLRQRLTVGGRLSFEATFTETAVVAHYRTFFNRITSSCVASAEQ</sequence>
<feature type="domain" description="Glycosyl transferase family 1" evidence="1">
    <location>
        <begin position="166"/>
        <end position="312"/>
    </location>
</feature>
<reference evidence="3" key="1">
    <citation type="submission" date="2018-10" db="EMBL/GenBank/DDBJ databases">
        <authorList>
            <person name="Gruber-Vodicka H."/>
            <person name="Jaeckle O."/>
        </authorList>
    </citation>
    <scope>NUCLEOTIDE SEQUENCE</scope>
</reference>
<dbReference type="AlphaFoldDB" id="A0A484H5C2"/>
<dbReference type="Pfam" id="PF00534">
    <property type="entry name" value="Glycos_transf_1"/>
    <property type="match status" value="1"/>
</dbReference>
<organism evidence="3">
    <name type="scientific">invertebrate metagenome</name>
    <dbReference type="NCBI Taxonomy" id="1711999"/>
    <lineage>
        <taxon>unclassified sequences</taxon>
        <taxon>metagenomes</taxon>
        <taxon>organismal metagenomes</taxon>
    </lineage>
</organism>
<dbReference type="CDD" id="cd03811">
    <property type="entry name" value="GT4_GT28_WabH-like"/>
    <property type="match status" value="1"/>
</dbReference>
<dbReference type="SUPFAM" id="SSF53756">
    <property type="entry name" value="UDP-Glycosyltransferase/glycogen phosphorylase"/>
    <property type="match status" value="1"/>
</dbReference>
<proteinExistence type="predicted"/>
<dbReference type="InterPro" id="IPR028098">
    <property type="entry name" value="Glyco_trans_4-like_N"/>
</dbReference>
<dbReference type="EMBL" id="LR026963">
    <property type="protein sequence ID" value="VBB69177.1"/>
    <property type="molecule type" value="Genomic_DNA"/>
</dbReference>
<feature type="domain" description="Glycosyltransferase subfamily 4-like N-terminal" evidence="2">
    <location>
        <begin position="13"/>
        <end position="153"/>
    </location>
</feature>
<dbReference type="PANTHER" id="PTHR45947:SF3">
    <property type="entry name" value="SULFOQUINOVOSYL TRANSFERASE SQD2"/>
    <property type="match status" value="1"/>
</dbReference>
<name>A0A484H5C2_9ZZZZ</name>
<dbReference type="InterPro" id="IPR050194">
    <property type="entry name" value="Glycosyltransferase_grp1"/>
</dbReference>
<accession>A0A484H5C2</accession>
<dbReference type="GO" id="GO:0016758">
    <property type="term" value="F:hexosyltransferase activity"/>
    <property type="evidence" value="ECO:0007669"/>
    <property type="project" value="TreeGrafter"/>
</dbReference>
<dbReference type="PANTHER" id="PTHR45947">
    <property type="entry name" value="SULFOQUINOVOSYL TRANSFERASE SQD2"/>
    <property type="match status" value="1"/>
</dbReference>
<gene>
    <name evidence="3" type="ORF">RIEGSTA812A_PEG_650</name>
</gene>